<protein>
    <submittedName>
        <fullName evidence="2">Uncharacterized protein</fullName>
    </submittedName>
</protein>
<organism evidence="2 3">
    <name type="scientific">Trichogramma kaykai</name>
    <dbReference type="NCBI Taxonomy" id="54128"/>
    <lineage>
        <taxon>Eukaryota</taxon>
        <taxon>Metazoa</taxon>
        <taxon>Ecdysozoa</taxon>
        <taxon>Arthropoda</taxon>
        <taxon>Hexapoda</taxon>
        <taxon>Insecta</taxon>
        <taxon>Pterygota</taxon>
        <taxon>Neoptera</taxon>
        <taxon>Endopterygota</taxon>
        <taxon>Hymenoptera</taxon>
        <taxon>Apocrita</taxon>
        <taxon>Proctotrupomorpha</taxon>
        <taxon>Chalcidoidea</taxon>
        <taxon>Trichogrammatidae</taxon>
        <taxon>Trichogramma</taxon>
    </lineage>
</organism>
<dbReference type="AlphaFoldDB" id="A0ABD2WP27"/>
<keyword evidence="1" id="KW-0472">Membrane</keyword>
<feature type="transmembrane region" description="Helical" evidence="1">
    <location>
        <begin position="60"/>
        <end position="82"/>
    </location>
</feature>
<evidence type="ECO:0000256" key="1">
    <source>
        <dbReference type="SAM" id="Phobius"/>
    </source>
</evidence>
<keyword evidence="1" id="KW-0812">Transmembrane</keyword>
<accession>A0ABD2WP27</accession>
<reference evidence="2 3" key="1">
    <citation type="journal article" date="2024" name="bioRxiv">
        <title>A reference genome for Trichogramma kaykai: A tiny desert-dwelling parasitoid wasp with competing sex-ratio distorters.</title>
        <authorList>
            <person name="Culotta J."/>
            <person name="Lindsey A.R."/>
        </authorList>
    </citation>
    <scope>NUCLEOTIDE SEQUENCE [LARGE SCALE GENOMIC DNA]</scope>
    <source>
        <strain evidence="2 3">KSX58</strain>
    </source>
</reference>
<name>A0ABD2WP27_9HYME</name>
<evidence type="ECO:0000313" key="2">
    <source>
        <dbReference type="EMBL" id="KAL3394409.1"/>
    </source>
</evidence>
<dbReference type="Proteomes" id="UP001627154">
    <property type="component" value="Unassembled WGS sequence"/>
</dbReference>
<proteinExistence type="predicted"/>
<gene>
    <name evidence="2" type="ORF">TKK_011422</name>
</gene>
<evidence type="ECO:0000313" key="3">
    <source>
        <dbReference type="Proteomes" id="UP001627154"/>
    </source>
</evidence>
<comment type="caution">
    <text evidence="2">The sequence shown here is derived from an EMBL/GenBank/DDBJ whole genome shotgun (WGS) entry which is preliminary data.</text>
</comment>
<sequence length="88" mass="10478">MHAIITSRVCPKIRSTQSHQSFESRRRRFESRTFTRSAVRIKNTMTSPLIDEKIYLLKKIIIWVIVTKRSFFHCVFGLYTLLQNLPHV</sequence>
<keyword evidence="1" id="KW-1133">Transmembrane helix</keyword>
<keyword evidence="3" id="KW-1185">Reference proteome</keyword>
<dbReference type="EMBL" id="JBJJXI010000092">
    <property type="protein sequence ID" value="KAL3394409.1"/>
    <property type="molecule type" value="Genomic_DNA"/>
</dbReference>